<feature type="compositionally biased region" description="Low complexity" evidence="7">
    <location>
        <begin position="1"/>
        <end position="53"/>
    </location>
</feature>
<feature type="domain" description="G-protein coupled receptors family 2 profile 2" evidence="10">
    <location>
        <begin position="2590"/>
        <end position="2704"/>
    </location>
</feature>
<feature type="transmembrane region" description="Helical" evidence="8">
    <location>
        <begin position="3246"/>
        <end position="3265"/>
    </location>
</feature>
<dbReference type="PANTHER" id="PTHR12011:SF474">
    <property type="entry name" value="ADHESION G PROTEIN-COUPLED RECEPTOR G11-RELATED"/>
    <property type="match status" value="1"/>
</dbReference>
<evidence type="ECO:0000256" key="6">
    <source>
        <dbReference type="SAM" id="Coils"/>
    </source>
</evidence>
<reference evidence="11 12" key="1">
    <citation type="submission" date="2022-01" db="EMBL/GenBank/DDBJ databases">
        <title>A high-quality chromosome-level genome assembly of rohu carp, Labeo rohita.</title>
        <authorList>
            <person name="Arick M.A. II"/>
            <person name="Hsu C.-Y."/>
            <person name="Magbanua Z."/>
            <person name="Pechanova O."/>
            <person name="Grover C."/>
            <person name="Miller E."/>
            <person name="Thrash A."/>
            <person name="Ezzel L."/>
            <person name="Alam S."/>
            <person name="Benzie J."/>
            <person name="Hamilton M."/>
            <person name="Karsi A."/>
            <person name="Lawrence M.L."/>
            <person name="Peterson D.G."/>
        </authorList>
    </citation>
    <scope>NUCLEOTIDE SEQUENCE [LARGE SCALE GENOMIC DNA]</scope>
    <source>
        <strain evidence="12">BAU-BD-2019</strain>
        <tissue evidence="11">Blood</tissue>
    </source>
</reference>
<accession>A0ABQ8L7C1</accession>
<feature type="transmembrane region" description="Helical" evidence="8">
    <location>
        <begin position="3219"/>
        <end position="3240"/>
    </location>
</feature>
<dbReference type="InterPro" id="IPR057244">
    <property type="entry name" value="GAIN_B"/>
</dbReference>
<dbReference type="PANTHER" id="PTHR12011">
    <property type="entry name" value="ADHESION G-PROTEIN COUPLED RECEPTOR"/>
    <property type="match status" value="1"/>
</dbReference>
<feature type="transmembrane region" description="Helical" evidence="8">
    <location>
        <begin position="850"/>
        <end position="872"/>
    </location>
</feature>
<evidence type="ECO:0000259" key="9">
    <source>
        <dbReference type="PROSITE" id="PS50221"/>
    </source>
</evidence>
<name>A0ABQ8L7C1_LABRO</name>
<evidence type="ECO:0000256" key="8">
    <source>
        <dbReference type="SAM" id="Phobius"/>
    </source>
</evidence>
<sequence length="3335" mass="382109">MTTPESTTTSTLHTTTPEPTSTSTLHTTTTESTTTSTLHTTTPEATTTSTLHTRTPESTTSSTIHTRTPELTTNFKSYKTTQGYIDPSKASEALDNLESTMKEMEEKKNPNETVVIGHASGLLYVQAKNTETKDIYICYSSNQATIVESQTDLKANCSWSVKISKEAFDKSRLENNGSAFVGLLRFQNIENKDKTKNQIILNNEVYGITMRANIANLTNSIDMLFTNNDTESKASCSSWDGTGELVWTTFGCKTKISNNSIKGSHQVVPPGGRERQIRQCPPMAGRATFPPDVNVTAPHPEASLTYVTHIGCGISIFFLTIALFMHFLLRKAISNQATKILMNMFVALCLLNVLFLSNESVANTKHNGACIFIALVLHYSMLASFTWFFIQALHIVSHSNGRRGYGVVTLNVSSGTITQMCWITDFYIHYIVNIGYYILVFILVAIITVVHARNIIAIDGQRQTFRKQLMMVLSLFLLFGVTWFVAFISYGPMIIPSYYIFTVFNSFSGFFLFLYYYYIRNDVAGQCRSYNFSITQHDGKFEVRVNEMVEGIKLLFWQSDYCQSPDPLETEEEEASKYILHFNNTHTCEWTCATCDKRPGSDPEKDDENQGVEASDASEFLEKMETEMEEMKNNKHKVQIATGKATGLLHILDENTETKDTCYLTNQNKINVVDCSSILNTNVSWALKIPKEAVNISRQENHGHAFAAVLQFKNMRDKVGKASCVSWDGKGELEWTTSGCETEINSDSIKCSCSHLTFFAVLMSQSNANNLASHLESLTLISSIGCGISMFFLSIALFMHFLLRYMCPAPIVIVIASVGGYKAVILNTTFGKITRMCWITNFYIHYIVNIGYYALVFIFTTGIFIIIVTKVVQARIIRVTDGKRKTFRKQLMMVLSLFLLFGFFLFLYYYHIHNDVAGHFSDDPESTDSNTSIAQSSINAILKFSVKTQINLICMFSYVLHVSVLQLIIQQLHTVCGHIKLSQLLDCGLYVKNKSKINTCVSNRLLSLGTMCRQKQNLLWLMIISCASCQILYTVLNNEVYGITMKANIANLINNIDMFFTHNAKVLDYKFLHSLHSEHRQLRFSFHFHDRNLHHDRHYACSEKLIIQVSLTDQCFWNESNSQYPGRCEINMKHDCVILHMYYLKAPVTNDKLTEFISVFLSDTKWKCLTAHEPTGTVKLNISSLGQCRSYSFNITKQAEQYELRMNDPVEGIKLWLFTNDNCLPAVLNSSETETCQAQGGIMSISNINPQTGCQNVTPVDPEDKCRNAQYNNDICSGKEGSGYSLYLNESEWMCVTCIDGRRTTITPSSHITTPNPTTHFISHTTTPEPTTTFKLDTYDNSQSNYNFHITYDNSRANYNFQIRYDNSQSNYPFHITYDNSRANYNFQIRNDNSQSNYNFHITYDNSRANYNFQIRNDNSQSNYNFHITYDNSQANYNFRIRNDNSQSNYNFHITYDNSQANYNFQIRNDNSQSNYPFHNTYDNSWASYNFQIRYDNSQSNYNFHITYDNSRANYNFQIRYDNSQSNYPFHNTYDNSRADYNFQIRYDNSQSNYNFHITYDNSRANYNFQIRYDNSQSNYNFHITYDNSRANYNFQIRDDNSQSNYNFHITYDNSRANYNFQIRYDNSQSNYPFHNIYDNSRADYNFEIRYDNSQSNYNFHITYDNSRANYNFQIRYDNSQSNYNFHITYDNSRANYNFHIIYDNSQSNCQFHNTYDNSRANYKFQIRYDNSQSNYPFHNTYDNTWANYSFRIRNDNSQSNYNYHITYDNSQSNYNFHITYDNSQSNYNFHITYDNSWTTHNPTTSFTSHKTTQGYTDPSEASEALKNLESKMEEMENSNKSSEIFVMKDAVGLIYVQAKNTETKDIYICYSSNQAMVVESQTDLKASCSFCVKISKEAFDKSRLENNGSAFVGVLRFQNIENKDKTKNQTILNNEAYGITMRANIINLTNNIDMFFRNNDTQPPDVQIKAPHQNSLTYITHIGCGISIFFLTIALFMHFLLRTAKSNQATKILINMFVSLCLLNAAFLSNESVANTQDNTACVFIALVLHYSMLASFTWFFIQALHMCWITDFYIHYLVNISYYALVFILIVIIAIVQTRNRRAIDGKRKTFRKQLMMVLSLFLLFGLTWSVAFFSYGPMLIPLYYVFTVLNSVQGFFLFLYYYYIHNAAVGHFSDDPESTDFKTSIAHSSINVAAVFGNYVSTKAEFAVVDDHLLCSVPDKDYLNYVESTWMEEMEKNNISKGNVRGNTTGLFQIQHENTETIDTCYSSDQNMINVVNCSSILDTNFSWAVKIPKEAVNKSRQENNGCAFVVVLQFKNMTNKNQTNNQTVLNNAVYGITMRANISNLTDNIEMIFTQNDKVSEASCVSWDGKGELEWTTVGCETEINNNTIKCSCSHLTFFAVLMSLPDADVTAPYLETLTLISSIGCGISIFFLSIALFMHFLLRKAKSNQATKILMNMFVSLCLLNAAFLSNESVANTQDNTACVFIALVLHYSMLASFTWFFIQALHMCWITNPYIHYIVNMGYYSLVFIFTTGIFIMIVTKVVYVRIIRATDDKRKTFRKQLMMVLSLFLLFGLTWSVAFFSYGPMIIPSYYIFTVLNSFQGFFLFLYYYHIHNDVAGHFTDDPENTDSNTIISQSSINAILMNMFVALCLLNAAFLSNESVANTQDNTACVFIALVLHYSMLASFTWFFIQALHMYLWLIRQNVTITNYMRKILMKILMRKRKITRKILIQTNDKSLRCYNSQYFLIGSKNMYSVKSKLYISVLWLIIKRLHMWTHQTLSTQSVAVFGNYVSTKAEFAVADDHLLCSVPDKECLDKLESIMEKMDKNHEHTQNNVTGMATGLLQVQDENTTTEDTCYSSNQNMITIVDCSSILDTNFSWVVKIPKEAVNKSRQENNGCAFAAVLQFKNMRNKNQNDNQIVLNNAVYGITMRANISNLTDNVEMIFTQNDKVSEASCVSWDGKGELNWTTFGCETEINNNTIKCSCSHLTFFAVLISLPDVNVTAPHLETLTFITSIGCGISIFFLSIALFMHFLLRKAKSNQATKILMNMFVSLCLLNAAFLSNESVANTQDNTACVFIALVLHYSMLASFTWFFIQALHMYLWLIRQNVTITNYMRKITVLGWVCPAPIVAVIASVGGYKAVILNAASGKITRMCWITNAYIHYIVNIGYYTLVFIFTTGIFIMIVTKVVQARIIRATDGKRKTFRKQLMMVLSLFLLFGLTWSVMFFSYGAMIIPSYYIFTVLNSFQGFFLFLYYYHIHNDVAGHFSDDPESTDSNTIISQSSINAVAVSRNDVSSKAELAVADDLLRSVPDKYVTLVNLKINICQ</sequence>
<feature type="compositionally biased region" description="Polar residues" evidence="7">
    <location>
        <begin position="56"/>
        <end position="65"/>
    </location>
</feature>
<feature type="domain" description="GAIN-B" evidence="9">
    <location>
        <begin position="2266"/>
        <end position="2413"/>
    </location>
</feature>
<keyword evidence="12" id="KW-1185">Reference proteome</keyword>
<feature type="region of interest" description="Disordered" evidence="7">
    <location>
        <begin position="1"/>
        <end position="65"/>
    </location>
</feature>
<feature type="transmembrane region" description="Helical" evidence="8">
    <location>
        <begin position="2487"/>
        <end position="2508"/>
    </location>
</feature>
<feature type="transmembrane region" description="Helical" evidence="8">
    <location>
        <begin position="2145"/>
        <end position="2166"/>
    </location>
</feature>
<feature type="transmembrane region" description="Helical" evidence="8">
    <location>
        <begin position="1979"/>
        <end position="2001"/>
    </location>
</feature>
<feature type="transmembrane region" description="Helical" evidence="8">
    <location>
        <begin position="3082"/>
        <end position="3106"/>
    </location>
</feature>
<organism evidence="11 12">
    <name type="scientific">Labeo rohita</name>
    <name type="common">Indian major carp</name>
    <name type="synonym">Cyprinus rohita</name>
    <dbReference type="NCBI Taxonomy" id="84645"/>
    <lineage>
        <taxon>Eukaryota</taxon>
        <taxon>Metazoa</taxon>
        <taxon>Chordata</taxon>
        <taxon>Craniata</taxon>
        <taxon>Vertebrata</taxon>
        <taxon>Euteleostomi</taxon>
        <taxon>Actinopterygii</taxon>
        <taxon>Neopterygii</taxon>
        <taxon>Teleostei</taxon>
        <taxon>Ostariophysi</taxon>
        <taxon>Cypriniformes</taxon>
        <taxon>Cyprinidae</taxon>
        <taxon>Labeoninae</taxon>
        <taxon>Labeonini</taxon>
        <taxon>Labeo</taxon>
    </lineage>
</organism>
<feature type="transmembrane region" description="Helical" evidence="8">
    <location>
        <begin position="2424"/>
        <end position="2446"/>
    </location>
</feature>
<evidence type="ECO:0000256" key="7">
    <source>
        <dbReference type="SAM" id="MobiDB-lite"/>
    </source>
</evidence>
<evidence type="ECO:0000259" key="10">
    <source>
        <dbReference type="PROSITE" id="PS50261"/>
    </source>
</evidence>
<evidence type="ECO:0000313" key="11">
    <source>
        <dbReference type="EMBL" id="KAI2645596.1"/>
    </source>
</evidence>
<feature type="transmembrane region" description="Helical" evidence="8">
    <location>
        <begin position="369"/>
        <end position="393"/>
    </location>
</feature>
<keyword evidence="11" id="KW-0675">Receptor</keyword>
<feature type="transmembrane region" description="Helical" evidence="8">
    <location>
        <begin position="778"/>
        <end position="803"/>
    </location>
</feature>
<evidence type="ECO:0000256" key="4">
    <source>
        <dbReference type="ARBA" id="ARBA00023136"/>
    </source>
</evidence>
<evidence type="ECO:0000256" key="5">
    <source>
        <dbReference type="ARBA" id="ARBA00023157"/>
    </source>
</evidence>
<feature type="transmembrane region" description="Helical" evidence="8">
    <location>
        <begin position="469"/>
        <end position="491"/>
    </location>
</feature>
<feature type="transmembrane region" description="Helical" evidence="8">
    <location>
        <begin position="340"/>
        <end position="357"/>
    </location>
</feature>
<feature type="transmembrane region" description="Helical" evidence="8">
    <location>
        <begin position="2638"/>
        <end position="2663"/>
    </location>
</feature>
<dbReference type="InterPro" id="IPR046338">
    <property type="entry name" value="GAIN_dom_sf"/>
</dbReference>
<dbReference type="EMBL" id="JACTAM010002185">
    <property type="protein sequence ID" value="KAI2645596.1"/>
    <property type="molecule type" value="Genomic_DNA"/>
</dbReference>
<keyword evidence="3 8" id="KW-1133">Transmembrane helix</keyword>
<feature type="transmembrane region" description="Helical" evidence="8">
    <location>
        <begin position="893"/>
        <end position="912"/>
    </location>
</feature>
<keyword evidence="4 8" id="KW-0472">Membrane</keyword>
<proteinExistence type="predicted"/>
<dbReference type="SMART" id="SM00303">
    <property type="entry name" value="GPS"/>
    <property type="match status" value="3"/>
</dbReference>
<feature type="transmembrane region" description="Helical" evidence="8">
    <location>
        <begin position="1018"/>
        <end position="1036"/>
    </location>
</feature>
<feature type="coiled-coil region" evidence="6">
    <location>
        <begin position="614"/>
        <end position="641"/>
    </location>
</feature>
<feature type="transmembrane region" description="Helical" evidence="8">
    <location>
        <begin position="2075"/>
        <end position="2097"/>
    </location>
</feature>
<feature type="transmembrane region" description="Helical" evidence="8">
    <location>
        <begin position="2042"/>
        <end position="2063"/>
    </location>
</feature>
<dbReference type="InterPro" id="IPR017981">
    <property type="entry name" value="GPCR_2-like_7TM"/>
</dbReference>
<dbReference type="PRINTS" id="PR00249">
    <property type="entry name" value="GPCRSECRETIN"/>
</dbReference>
<dbReference type="InterPro" id="IPR000832">
    <property type="entry name" value="GPCR_2_secretin-like"/>
</dbReference>
<feature type="coiled-coil region" evidence="6">
    <location>
        <begin position="1819"/>
        <end position="1846"/>
    </location>
</feature>
<feature type="transmembrane region" description="Helical" evidence="8">
    <location>
        <begin position="2570"/>
        <end position="2590"/>
    </location>
</feature>
<feature type="transmembrane region" description="Helical" evidence="8">
    <location>
        <begin position="2675"/>
        <end position="2697"/>
    </location>
</feature>
<feature type="domain" description="G-protein coupled receptors family 2 profile 2" evidence="10">
    <location>
        <begin position="1977"/>
        <end position="2068"/>
    </location>
</feature>
<keyword evidence="6" id="KW-0175">Coiled coil</keyword>
<dbReference type="Gene3D" id="2.60.220.50">
    <property type="match status" value="4"/>
</dbReference>
<feature type="transmembrane region" description="Helical" evidence="8">
    <location>
        <begin position="306"/>
        <end position="328"/>
    </location>
</feature>
<feature type="transmembrane region" description="Helical" evidence="8">
    <location>
        <begin position="3053"/>
        <end position="3070"/>
    </location>
</feature>
<comment type="subcellular location">
    <subcellularLocation>
        <location evidence="1">Membrane</location>
        <topology evidence="1">Multi-pass membrane protein</topology>
    </subcellularLocation>
</comment>
<gene>
    <name evidence="11" type="ORF">H4Q32_030900</name>
</gene>
<feature type="domain" description="G-protein coupled receptors family 2 profile 2" evidence="10">
    <location>
        <begin position="2422"/>
        <end position="2513"/>
    </location>
</feature>
<dbReference type="Pfam" id="PF01825">
    <property type="entry name" value="GPS"/>
    <property type="match status" value="3"/>
</dbReference>
<feature type="transmembrane region" description="Helical" evidence="8">
    <location>
        <begin position="497"/>
        <end position="518"/>
    </location>
</feature>
<feature type="transmembrane region" description="Helical" evidence="8">
    <location>
        <begin position="3176"/>
        <end position="3198"/>
    </location>
</feature>
<evidence type="ECO:0000256" key="1">
    <source>
        <dbReference type="ARBA" id="ARBA00004141"/>
    </source>
</evidence>
<protein>
    <submittedName>
        <fullName evidence="11">Adhesion G-protein coupled receptor G2</fullName>
    </submittedName>
</protein>
<keyword evidence="2 8" id="KW-0812">Transmembrane</keyword>
<dbReference type="Pfam" id="PF00002">
    <property type="entry name" value="7tm_2"/>
    <property type="match status" value="5"/>
</dbReference>
<evidence type="ECO:0000313" key="12">
    <source>
        <dbReference type="Proteomes" id="UP000830375"/>
    </source>
</evidence>
<feature type="transmembrane region" description="Helical" evidence="8">
    <location>
        <begin position="3126"/>
        <end position="3147"/>
    </location>
</feature>
<comment type="caution">
    <text evidence="11">The sequence shown here is derived from an EMBL/GenBank/DDBJ whole genome shotgun (WGS) entry which is preliminary data.</text>
</comment>
<feature type="transmembrane region" description="Helical" evidence="8">
    <location>
        <begin position="2117"/>
        <end position="2138"/>
    </location>
</feature>
<feature type="domain" description="G-protein coupled receptors family 2 profile 2" evidence="10">
    <location>
        <begin position="3017"/>
        <end position="3268"/>
    </location>
</feature>
<dbReference type="InterPro" id="IPR000203">
    <property type="entry name" value="GPS"/>
</dbReference>
<feature type="transmembrane region" description="Helical" evidence="8">
    <location>
        <begin position="3017"/>
        <end position="3041"/>
    </location>
</feature>
<dbReference type="Gene3D" id="1.20.1070.10">
    <property type="entry name" value="Rhodopsin 7-helix transmembrane proteins"/>
    <property type="match status" value="8"/>
</dbReference>
<feature type="transmembrane region" description="Helical" evidence="8">
    <location>
        <begin position="434"/>
        <end position="457"/>
    </location>
</feature>
<feature type="transmembrane region" description="Helical" evidence="8">
    <location>
        <begin position="2458"/>
        <end position="2475"/>
    </location>
</feature>
<feature type="transmembrane region" description="Helical" evidence="8">
    <location>
        <begin position="2529"/>
        <end position="2550"/>
    </location>
</feature>
<dbReference type="PROSITE" id="PS50221">
    <property type="entry name" value="GAIN_B"/>
    <property type="match status" value="2"/>
</dbReference>
<evidence type="ECO:0000256" key="3">
    <source>
        <dbReference type="ARBA" id="ARBA00022989"/>
    </source>
</evidence>
<feature type="domain" description="G-protein coupled receptors family 2 profile 2" evidence="10">
    <location>
        <begin position="304"/>
        <end position="395"/>
    </location>
</feature>
<evidence type="ECO:0000256" key="2">
    <source>
        <dbReference type="ARBA" id="ARBA00022692"/>
    </source>
</evidence>
<dbReference type="PROSITE" id="PS50261">
    <property type="entry name" value="G_PROTEIN_RECEP_F2_4"/>
    <property type="match status" value="5"/>
</dbReference>
<keyword evidence="5" id="KW-1015">Disulfide bond</keyword>
<feature type="domain" description="GAIN-B" evidence="9">
    <location>
        <begin position="2861"/>
        <end position="3008"/>
    </location>
</feature>
<dbReference type="Proteomes" id="UP000830375">
    <property type="component" value="Unassembled WGS sequence"/>
</dbReference>